<dbReference type="Pfam" id="PF10344">
    <property type="entry name" value="Hobbit"/>
    <property type="match status" value="2"/>
</dbReference>
<keyword evidence="2" id="KW-1185">Reference proteome</keyword>
<dbReference type="InterPro" id="IPR045167">
    <property type="entry name" value="Hobbit"/>
</dbReference>
<dbReference type="AlphaFoldDB" id="A0A7J0GFP0"/>
<evidence type="ECO:0000313" key="1">
    <source>
        <dbReference type="EMBL" id="GFZ09619.1"/>
    </source>
</evidence>
<gene>
    <name evidence="1" type="ORF">Acr_21g0002180</name>
</gene>
<comment type="caution">
    <text evidence="1">The sequence shown here is derived from an EMBL/GenBank/DDBJ whole genome shotgun (WGS) entry which is preliminary data.</text>
</comment>
<dbReference type="PANTHER" id="PTHR15678">
    <property type="entry name" value="ANTIGEN MLAA-22-RELATED"/>
    <property type="match status" value="1"/>
</dbReference>
<evidence type="ECO:0000313" key="2">
    <source>
        <dbReference type="Proteomes" id="UP000585474"/>
    </source>
</evidence>
<protein>
    <submittedName>
        <fullName evidence="1">Similar to HYPERSENSITIVE TO PI STARVATION 4</fullName>
    </submittedName>
</protein>
<proteinExistence type="predicted"/>
<dbReference type="OrthoDB" id="1721184at2759"/>
<dbReference type="EMBL" id="BJWL01000021">
    <property type="protein sequence ID" value="GFZ09619.1"/>
    <property type="molecule type" value="Genomic_DNA"/>
</dbReference>
<dbReference type="Proteomes" id="UP000585474">
    <property type="component" value="Unassembled WGS sequence"/>
</dbReference>
<sequence length="613" mass="68303">MKEVVLSPSSPMLLCMDSTKLEEKDAKPYSSLRKTTVTEEVTEELGEARTESFLFDALGILSAWAATSFATESLGKGSPQGSPLSPVVMLPGSAGIADCILPKVVEFAGRQRVTPRFPAFEFVYEQGQTVDTGESESARVINQEYVDDTPGRKVALFDMQNAKFARRSGGLKEVAVCSLFSATDITVRWEPDVHLAFCELEYIIRNVKDLMTIIWKTLLCARGNEQRNNTSAESVQYEKQNKKRESLFAIDFEMLIIAVEVGDGVDAMVQGWLDEHYQFMKNEACEIAVKLKFLDDLISKVCECPRTAEIKDSTHEGKIPYNGEEIDVLDASAVQKMEAEIYKQSFRLSGGLKEVAVCSLFSAADITVRVLLDGLVLSFNEAKVFRSSQMKISRIPNVSSASFDAKLEAATWDWVIQGLDIHICMLYRLYLRAIDDSIENMLRALKLVTAAETNLIFPTKIETTKPTKPSSTKFGCFMKNEACGIAVRLKFLDDLISKVSECPGTAEIKDSTHEGKIFYNGEEIDVLDASSIQKMEVEIYKQSFRLYYKACQNFVQSEGSGARMKWFHASIRSSTVRTSLLSISAIELDVSLTKIVRGDVGMIEVVQKLYLVS</sequence>
<accession>A0A7J0GFP0</accession>
<organism evidence="1 2">
    <name type="scientific">Actinidia rufa</name>
    <dbReference type="NCBI Taxonomy" id="165716"/>
    <lineage>
        <taxon>Eukaryota</taxon>
        <taxon>Viridiplantae</taxon>
        <taxon>Streptophyta</taxon>
        <taxon>Embryophyta</taxon>
        <taxon>Tracheophyta</taxon>
        <taxon>Spermatophyta</taxon>
        <taxon>Magnoliopsida</taxon>
        <taxon>eudicotyledons</taxon>
        <taxon>Gunneridae</taxon>
        <taxon>Pentapetalae</taxon>
        <taxon>asterids</taxon>
        <taxon>Ericales</taxon>
        <taxon>Actinidiaceae</taxon>
        <taxon>Actinidia</taxon>
    </lineage>
</organism>
<dbReference type="PANTHER" id="PTHR15678:SF6">
    <property type="entry name" value="BRIDGE-LIKE LIPID TRANSFER PROTEIN FAMILY MEMBER 2"/>
    <property type="match status" value="1"/>
</dbReference>
<reference evidence="1 2" key="1">
    <citation type="submission" date="2019-07" db="EMBL/GenBank/DDBJ databases">
        <title>De Novo Assembly of kiwifruit Actinidia rufa.</title>
        <authorList>
            <person name="Sugita-Konishi S."/>
            <person name="Sato K."/>
            <person name="Mori E."/>
            <person name="Abe Y."/>
            <person name="Kisaki G."/>
            <person name="Hamano K."/>
            <person name="Suezawa K."/>
            <person name="Otani M."/>
            <person name="Fukuda T."/>
            <person name="Manabe T."/>
            <person name="Gomi K."/>
            <person name="Tabuchi M."/>
            <person name="Akimitsu K."/>
            <person name="Kataoka I."/>
        </authorList>
    </citation>
    <scope>NUCLEOTIDE SEQUENCE [LARGE SCALE GENOMIC DNA]</scope>
    <source>
        <strain evidence="2">cv. Fuchu</strain>
    </source>
</reference>
<name>A0A7J0GFP0_9ERIC</name>